<dbReference type="Proteomes" id="UP000027222">
    <property type="component" value="Unassembled WGS sequence"/>
</dbReference>
<proteinExistence type="predicted"/>
<evidence type="ECO:0000313" key="4">
    <source>
        <dbReference type="Proteomes" id="UP000027222"/>
    </source>
</evidence>
<accession>A0A067SSV4</accession>
<dbReference type="HOGENOM" id="CLU_1454521_0_0_1"/>
<evidence type="ECO:0000313" key="3">
    <source>
        <dbReference type="EMBL" id="KDR69873.1"/>
    </source>
</evidence>
<feature type="region of interest" description="Disordered" evidence="1">
    <location>
        <begin position="1"/>
        <end position="24"/>
    </location>
</feature>
<keyword evidence="2" id="KW-1133">Transmembrane helix</keyword>
<reference evidence="4" key="1">
    <citation type="journal article" date="2014" name="Proc. Natl. Acad. Sci. U.S.A.">
        <title>Extensive sampling of basidiomycete genomes demonstrates inadequacy of the white-rot/brown-rot paradigm for wood decay fungi.</title>
        <authorList>
            <person name="Riley R."/>
            <person name="Salamov A.A."/>
            <person name="Brown D.W."/>
            <person name="Nagy L.G."/>
            <person name="Floudas D."/>
            <person name="Held B.W."/>
            <person name="Levasseur A."/>
            <person name="Lombard V."/>
            <person name="Morin E."/>
            <person name="Otillar R."/>
            <person name="Lindquist E.A."/>
            <person name="Sun H."/>
            <person name="LaButti K.M."/>
            <person name="Schmutz J."/>
            <person name="Jabbour D."/>
            <person name="Luo H."/>
            <person name="Baker S.E."/>
            <person name="Pisabarro A.G."/>
            <person name="Walton J.D."/>
            <person name="Blanchette R.A."/>
            <person name="Henrissat B."/>
            <person name="Martin F."/>
            <person name="Cullen D."/>
            <person name="Hibbett D.S."/>
            <person name="Grigoriev I.V."/>
        </authorList>
    </citation>
    <scope>NUCLEOTIDE SEQUENCE [LARGE SCALE GENOMIC DNA]</scope>
    <source>
        <strain evidence="4">CBS 339.88</strain>
    </source>
</reference>
<gene>
    <name evidence="3" type="ORF">GALMADRAFT_913495</name>
</gene>
<protein>
    <submittedName>
        <fullName evidence="3">Uncharacterized protein</fullName>
    </submittedName>
</protein>
<keyword evidence="4" id="KW-1185">Reference proteome</keyword>
<sequence length="186" mass="20152">MPPQHAASSSSSIPSAVPSNVPDATPKNDHRILVVVVILGIVGAFLIAFIIYTTLRVKRRQDAEASGPYQGTAIHNDHPATHIVPFGAGGPHSGLNGPRYKHNPGEDMRIALRRPDGAWHFTDSRTPFTPLGVADLDVTPSPMSSSASLISFNSRFPSTSISRTTPPPPVHHREPCREHFDDRSPY</sequence>
<feature type="compositionally biased region" description="Basic and acidic residues" evidence="1">
    <location>
        <begin position="171"/>
        <end position="186"/>
    </location>
</feature>
<feature type="transmembrane region" description="Helical" evidence="2">
    <location>
        <begin position="32"/>
        <end position="52"/>
    </location>
</feature>
<dbReference type="AlphaFoldDB" id="A0A067SSV4"/>
<dbReference type="OrthoDB" id="2848852at2759"/>
<dbReference type="EMBL" id="KL142400">
    <property type="protein sequence ID" value="KDR69873.1"/>
    <property type="molecule type" value="Genomic_DNA"/>
</dbReference>
<evidence type="ECO:0000256" key="1">
    <source>
        <dbReference type="SAM" id="MobiDB-lite"/>
    </source>
</evidence>
<feature type="compositionally biased region" description="Low complexity" evidence="1">
    <location>
        <begin position="1"/>
        <end position="22"/>
    </location>
</feature>
<keyword evidence="2" id="KW-0472">Membrane</keyword>
<feature type="region of interest" description="Disordered" evidence="1">
    <location>
        <begin position="156"/>
        <end position="186"/>
    </location>
</feature>
<keyword evidence="2" id="KW-0812">Transmembrane</keyword>
<organism evidence="3 4">
    <name type="scientific">Galerina marginata (strain CBS 339.88)</name>
    <dbReference type="NCBI Taxonomy" id="685588"/>
    <lineage>
        <taxon>Eukaryota</taxon>
        <taxon>Fungi</taxon>
        <taxon>Dikarya</taxon>
        <taxon>Basidiomycota</taxon>
        <taxon>Agaricomycotina</taxon>
        <taxon>Agaricomycetes</taxon>
        <taxon>Agaricomycetidae</taxon>
        <taxon>Agaricales</taxon>
        <taxon>Agaricineae</taxon>
        <taxon>Strophariaceae</taxon>
        <taxon>Galerina</taxon>
    </lineage>
</organism>
<name>A0A067SSV4_GALM3</name>
<evidence type="ECO:0000256" key="2">
    <source>
        <dbReference type="SAM" id="Phobius"/>
    </source>
</evidence>